<dbReference type="Proteomes" id="UP000528964">
    <property type="component" value="Unassembled WGS sequence"/>
</dbReference>
<evidence type="ECO:0000313" key="2">
    <source>
        <dbReference type="EMBL" id="MBB3972939.1"/>
    </source>
</evidence>
<feature type="compositionally biased region" description="Basic and acidic residues" evidence="1">
    <location>
        <begin position="12"/>
        <end position="27"/>
    </location>
</feature>
<keyword evidence="3" id="KW-1185">Reference proteome</keyword>
<feature type="region of interest" description="Disordered" evidence="1">
    <location>
        <begin position="1"/>
        <end position="62"/>
    </location>
</feature>
<protein>
    <submittedName>
        <fullName evidence="2">Uncharacterized protein</fullName>
    </submittedName>
</protein>
<proteinExistence type="predicted"/>
<organism evidence="2 3">
    <name type="scientific">Hansschlegelia beijingensis</name>
    <dbReference type="NCBI Taxonomy" id="1133344"/>
    <lineage>
        <taxon>Bacteria</taxon>
        <taxon>Pseudomonadati</taxon>
        <taxon>Pseudomonadota</taxon>
        <taxon>Alphaproteobacteria</taxon>
        <taxon>Hyphomicrobiales</taxon>
        <taxon>Methylopilaceae</taxon>
        <taxon>Hansschlegelia</taxon>
    </lineage>
</organism>
<sequence>MLMLPPVQRPGAAERGRTRPEKARRAGEAASAAETPRVDPVEETPAAGASSTRSEARGAGRSWAGRSYAPLVAQLIAGALGFGQTRTRRRAAMADALAAYRRPRDKPKSDLGVA</sequence>
<accession>A0A7W6CZ43</accession>
<dbReference type="AlphaFoldDB" id="A0A7W6CZ43"/>
<dbReference type="RefSeq" id="WP_183394808.1">
    <property type="nucleotide sequence ID" value="NZ_JACIDR010000002.1"/>
</dbReference>
<evidence type="ECO:0000256" key="1">
    <source>
        <dbReference type="SAM" id="MobiDB-lite"/>
    </source>
</evidence>
<name>A0A7W6CZ43_9HYPH</name>
<evidence type="ECO:0000313" key="3">
    <source>
        <dbReference type="Proteomes" id="UP000528964"/>
    </source>
</evidence>
<dbReference type="EMBL" id="JACIDR010000002">
    <property type="protein sequence ID" value="MBB3972939.1"/>
    <property type="molecule type" value="Genomic_DNA"/>
</dbReference>
<gene>
    <name evidence="2" type="ORF">GGR24_001596</name>
</gene>
<comment type="caution">
    <text evidence="2">The sequence shown here is derived from an EMBL/GenBank/DDBJ whole genome shotgun (WGS) entry which is preliminary data.</text>
</comment>
<reference evidence="2 3" key="1">
    <citation type="submission" date="2020-08" db="EMBL/GenBank/DDBJ databases">
        <title>Genomic Encyclopedia of Type Strains, Phase IV (KMG-IV): sequencing the most valuable type-strain genomes for metagenomic binning, comparative biology and taxonomic classification.</title>
        <authorList>
            <person name="Goeker M."/>
        </authorList>
    </citation>
    <scope>NUCLEOTIDE SEQUENCE [LARGE SCALE GENOMIC DNA]</scope>
    <source>
        <strain evidence="2 3">DSM 25481</strain>
    </source>
</reference>